<accession>A0A5N6J0M3</accession>
<dbReference type="InterPro" id="IPR000873">
    <property type="entry name" value="AMP-dep_synth/lig_dom"/>
</dbReference>
<evidence type="ECO:0000313" key="5">
    <source>
        <dbReference type="EMBL" id="KAB8272175.1"/>
    </source>
</evidence>
<gene>
    <name evidence="5" type="ORF">BDV30DRAFT_227580</name>
</gene>
<comment type="similarity">
    <text evidence="1">Belongs to the ATP-dependent AMP-binding enzyme family.</text>
</comment>
<dbReference type="GO" id="GO:0031956">
    <property type="term" value="F:medium-chain fatty acid-CoA ligase activity"/>
    <property type="evidence" value="ECO:0007669"/>
    <property type="project" value="TreeGrafter"/>
</dbReference>
<dbReference type="Gene3D" id="3.40.50.12780">
    <property type="entry name" value="N-terminal domain of ligase-like"/>
    <property type="match status" value="1"/>
</dbReference>
<feature type="domain" description="AMP-binding enzyme C-terminal" evidence="4">
    <location>
        <begin position="438"/>
        <end position="527"/>
    </location>
</feature>
<dbReference type="Pfam" id="PF00501">
    <property type="entry name" value="AMP-binding"/>
    <property type="match status" value="1"/>
</dbReference>
<dbReference type="InterPro" id="IPR025110">
    <property type="entry name" value="AMP-bd_C"/>
</dbReference>
<evidence type="ECO:0000259" key="4">
    <source>
        <dbReference type="Pfam" id="PF13193"/>
    </source>
</evidence>
<dbReference type="PANTHER" id="PTHR43201:SF8">
    <property type="entry name" value="ACYL-COA SYNTHETASE FAMILY MEMBER 3"/>
    <property type="match status" value="1"/>
</dbReference>
<dbReference type="GO" id="GO:0006631">
    <property type="term" value="P:fatty acid metabolic process"/>
    <property type="evidence" value="ECO:0007669"/>
    <property type="project" value="TreeGrafter"/>
</dbReference>
<keyword evidence="2" id="KW-1133">Transmembrane helix</keyword>
<feature type="domain" description="AMP-dependent synthetase/ligase" evidence="3">
    <location>
        <begin position="81"/>
        <end position="387"/>
    </location>
</feature>
<feature type="transmembrane region" description="Helical" evidence="2">
    <location>
        <begin position="87"/>
        <end position="107"/>
    </location>
</feature>
<dbReference type="Pfam" id="PF13193">
    <property type="entry name" value="AMP-binding_C"/>
    <property type="match status" value="1"/>
</dbReference>
<dbReference type="SUPFAM" id="SSF56801">
    <property type="entry name" value="Acetyl-CoA synthetase-like"/>
    <property type="match status" value="1"/>
</dbReference>
<evidence type="ECO:0000313" key="6">
    <source>
        <dbReference type="Proteomes" id="UP000326289"/>
    </source>
</evidence>
<dbReference type="InterPro" id="IPR045851">
    <property type="entry name" value="AMP-bd_C_sf"/>
</dbReference>
<organism evidence="5 6">
    <name type="scientific">Aspergillus minisclerotigenes</name>
    <dbReference type="NCBI Taxonomy" id="656917"/>
    <lineage>
        <taxon>Eukaryota</taxon>
        <taxon>Fungi</taxon>
        <taxon>Dikarya</taxon>
        <taxon>Ascomycota</taxon>
        <taxon>Pezizomycotina</taxon>
        <taxon>Eurotiomycetes</taxon>
        <taxon>Eurotiomycetidae</taxon>
        <taxon>Eurotiales</taxon>
        <taxon>Aspergillaceae</taxon>
        <taxon>Aspergillus</taxon>
        <taxon>Aspergillus subgen. Circumdati</taxon>
    </lineage>
</organism>
<keyword evidence="6" id="KW-1185">Reference proteome</keyword>
<evidence type="ECO:0000259" key="3">
    <source>
        <dbReference type="Pfam" id="PF00501"/>
    </source>
</evidence>
<protein>
    <recommendedName>
        <fullName evidence="7">AMP-dependent synthetase/ligase domain-containing protein</fullName>
    </recommendedName>
</protein>
<dbReference type="Gene3D" id="3.30.300.30">
    <property type="match status" value="1"/>
</dbReference>
<dbReference type="AlphaFoldDB" id="A0A5N6J0M3"/>
<keyword evidence="2" id="KW-0472">Membrane</keyword>
<evidence type="ECO:0000256" key="2">
    <source>
        <dbReference type="SAM" id="Phobius"/>
    </source>
</evidence>
<name>A0A5N6J0M3_9EURO</name>
<reference evidence="5 6" key="1">
    <citation type="submission" date="2019-04" db="EMBL/GenBank/DDBJ databases">
        <title>Fungal friends and foes A comparative genomics study of 23 Aspergillus species from section Flavi.</title>
        <authorList>
            <consortium name="DOE Joint Genome Institute"/>
            <person name="Kjaerbolling I."/>
            <person name="Vesth T.C."/>
            <person name="Frisvad J.C."/>
            <person name="Nybo J.L."/>
            <person name="Theobald S."/>
            <person name="Kildgaard S."/>
            <person name="Petersen T.I."/>
            <person name="Kuo A."/>
            <person name="Sato A."/>
            <person name="Lyhne E.K."/>
            <person name="Kogle M.E."/>
            <person name="Wiebenga A."/>
            <person name="Kun R.S."/>
            <person name="Lubbers R.J."/>
            <person name="Makela M.R."/>
            <person name="Barry K."/>
            <person name="Chovatia M."/>
            <person name="Clum A."/>
            <person name="Daum C."/>
            <person name="Haridas S."/>
            <person name="He G."/>
            <person name="LaButti K."/>
            <person name="Lipzen A."/>
            <person name="Mondo S."/>
            <person name="Pangilinan J."/>
            <person name="Riley R."/>
            <person name="Salamov A."/>
            <person name="Simmons B.A."/>
            <person name="Magnuson J.K."/>
            <person name="Henrissat B."/>
            <person name="Mortensen U.H."/>
            <person name="Larsen T.O."/>
            <person name="De vries R.P."/>
            <person name="Grigoriev I.V."/>
            <person name="Machida M."/>
            <person name="Baker S.E."/>
            <person name="Andersen M.R."/>
        </authorList>
    </citation>
    <scope>NUCLEOTIDE SEQUENCE [LARGE SCALE GENOMIC DNA]</scope>
    <source>
        <strain evidence="5 6">CBS 117635</strain>
    </source>
</reference>
<dbReference type="PANTHER" id="PTHR43201">
    <property type="entry name" value="ACYL-COA SYNTHETASE"/>
    <property type="match status" value="1"/>
</dbReference>
<dbReference type="InterPro" id="IPR042099">
    <property type="entry name" value="ANL_N_sf"/>
</dbReference>
<dbReference type="EMBL" id="ML732808">
    <property type="protein sequence ID" value="KAB8272175.1"/>
    <property type="molecule type" value="Genomic_DNA"/>
</dbReference>
<proteinExistence type="inferred from homology"/>
<sequence length="563" mass="62370">MTNDHCVTKLPNDPIFHQLLKLAKAGQDAVIVDPAREVNADFTQILTDLLQMRREIYARLPTSIFNGTGLVAQEAPFYTFILAPTSYLVFVASYAALSVGFGIAILSPEGKPSDALRLLQKARSSVILADPLYIQRAIGIQQFAASQGTDIVVIPITFNNLPPKALSELNIDINPTAVIDPGKPGVLACTSGTAGPGKLVVHARKILLPQVKVGDTHVHICCMGVVWLGILVQLLKAPLSGDRLEITAPTAAAIWERLRIGKVTQLRCTALIWTLLMQYYRECIIKRAPEQVGSYLRGLRGLRVAINYGQPLPSHVGMFWTEELGLPLWIGYGATEMGDVPIMRRAGPFLDDKNRIGKARPGMVVKLSQGDHGEILVKTPNMFLGYLDDPEATKACFDEDGFYKSSDIAHLVDDEYIFDGRTQDYIKYYSIKTPILLLEARILKLPYIAEAYVLAIPDTDSGQRAGALVRLQSTYQEDEDNSSVHPFNLAIERLRADLSVDLPSYTCPTVMHILQEGDIIPRTESNKVNRRKAAELYFTSTDVPLSPKVRLWDEEYKRHFGSV</sequence>
<keyword evidence="2" id="KW-0812">Transmembrane</keyword>
<dbReference type="Proteomes" id="UP000326289">
    <property type="component" value="Unassembled WGS sequence"/>
</dbReference>
<evidence type="ECO:0008006" key="7">
    <source>
        <dbReference type="Google" id="ProtNLM"/>
    </source>
</evidence>
<evidence type="ECO:0000256" key="1">
    <source>
        <dbReference type="ARBA" id="ARBA00006432"/>
    </source>
</evidence>